<gene>
    <name evidence="2" type="ORF">PHYBLDRAFT_60482</name>
</gene>
<proteinExistence type="predicted"/>
<dbReference type="STRING" id="763407.A0A167P6N1"/>
<sequence>MHVCKSHYLYAALYCSTLLNNTKRVPHLYPNESILRAGKVVRRPGFFSKKRYLILTNRPRLLYMDEGKEADGSGGKLRCEIGWTPQLLPELKGKSVFCIHTPQKSYTFDDPEGHAQEWVNTINTMLVDSFGVAA</sequence>
<accession>A0A167P6N1</accession>
<dbReference type="SUPFAM" id="SSF50729">
    <property type="entry name" value="PH domain-like"/>
    <property type="match status" value="1"/>
</dbReference>
<organism evidence="2 3">
    <name type="scientific">Phycomyces blakesleeanus (strain ATCC 8743b / DSM 1359 / FGSC 10004 / NBRC 33097 / NRRL 1555)</name>
    <dbReference type="NCBI Taxonomy" id="763407"/>
    <lineage>
        <taxon>Eukaryota</taxon>
        <taxon>Fungi</taxon>
        <taxon>Fungi incertae sedis</taxon>
        <taxon>Mucoromycota</taxon>
        <taxon>Mucoromycotina</taxon>
        <taxon>Mucoromycetes</taxon>
        <taxon>Mucorales</taxon>
        <taxon>Phycomycetaceae</taxon>
        <taxon>Phycomyces</taxon>
    </lineage>
</organism>
<feature type="domain" description="PDK1-type PH" evidence="1">
    <location>
        <begin position="28"/>
        <end position="126"/>
    </location>
</feature>
<keyword evidence="3" id="KW-1185">Reference proteome</keyword>
<dbReference type="RefSeq" id="XP_018295391.1">
    <property type="nucleotide sequence ID" value="XM_018440648.1"/>
</dbReference>
<evidence type="ECO:0000313" key="2">
    <source>
        <dbReference type="EMBL" id="OAD77351.1"/>
    </source>
</evidence>
<dbReference type="InterPro" id="IPR011993">
    <property type="entry name" value="PH-like_dom_sf"/>
</dbReference>
<dbReference type="EMBL" id="KV440974">
    <property type="protein sequence ID" value="OAD77351.1"/>
    <property type="molecule type" value="Genomic_DNA"/>
</dbReference>
<dbReference type="InParanoid" id="A0A167P6N1"/>
<dbReference type="Gene3D" id="2.30.29.30">
    <property type="entry name" value="Pleckstrin-homology domain (PH domain)/Phosphotyrosine-binding domain (PTB)"/>
    <property type="match status" value="1"/>
</dbReference>
<reference evidence="3" key="1">
    <citation type="submission" date="2015-06" db="EMBL/GenBank/DDBJ databases">
        <title>Expansion of signal transduction pathways in fungi by whole-genome duplication.</title>
        <authorList>
            <consortium name="DOE Joint Genome Institute"/>
            <person name="Corrochano L.M."/>
            <person name="Kuo A."/>
            <person name="Marcet-Houben M."/>
            <person name="Polaino S."/>
            <person name="Salamov A."/>
            <person name="Villalobos J.M."/>
            <person name="Alvarez M.I."/>
            <person name="Avalos J."/>
            <person name="Benito E.P."/>
            <person name="Benoit I."/>
            <person name="Burger G."/>
            <person name="Camino L.P."/>
            <person name="Canovas D."/>
            <person name="Cerda-Olmedo E."/>
            <person name="Cheng J.-F."/>
            <person name="Dominguez A."/>
            <person name="Elias M."/>
            <person name="Eslava A.P."/>
            <person name="Glaser F."/>
            <person name="Grimwood J."/>
            <person name="Gutierrez G."/>
            <person name="Heitman J."/>
            <person name="Henrissat B."/>
            <person name="Iturriaga E.A."/>
            <person name="Lang B.F."/>
            <person name="Lavin J.L."/>
            <person name="Lee S."/>
            <person name="Li W."/>
            <person name="Lindquist E."/>
            <person name="Lopez-Garcia S."/>
            <person name="Luque E.M."/>
            <person name="Marcos A.T."/>
            <person name="Martin J."/>
            <person name="McCluskey K."/>
            <person name="Medina H.R."/>
            <person name="Miralles-Duran A."/>
            <person name="Miyazaki A."/>
            <person name="Munoz-Torres E."/>
            <person name="Oguiza J.A."/>
            <person name="Ohm R."/>
            <person name="Olmedo M."/>
            <person name="Orejas M."/>
            <person name="Ortiz-Castellanos L."/>
            <person name="Pisabarro A.G."/>
            <person name="Rodriguez-Romero J."/>
            <person name="Ruiz-Herrera J."/>
            <person name="Ruiz-Vazquez R."/>
            <person name="Sanz C."/>
            <person name="Schackwitz W."/>
            <person name="Schmutz J."/>
            <person name="Shahriari M."/>
            <person name="Shelest E."/>
            <person name="Silva-Franco F."/>
            <person name="Soanes D."/>
            <person name="Syed K."/>
            <person name="Tagua V.G."/>
            <person name="Talbot N.J."/>
            <person name="Thon M."/>
            <person name="De vries R.P."/>
            <person name="Wiebenga A."/>
            <person name="Yadav J.S."/>
            <person name="Braun E.L."/>
            <person name="Baker S."/>
            <person name="Garre V."/>
            <person name="Horwitz B."/>
            <person name="Torres-Martinez S."/>
            <person name="Idnurm A."/>
            <person name="Herrera-Estrella A."/>
            <person name="Gabaldon T."/>
            <person name="Grigoriev I.V."/>
        </authorList>
    </citation>
    <scope>NUCLEOTIDE SEQUENCE [LARGE SCALE GENOMIC DNA]</scope>
    <source>
        <strain evidence="3">NRRL 1555(-)</strain>
    </source>
</reference>
<evidence type="ECO:0000259" key="1">
    <source>
        <dbReference type="Pfam" id="PF14593"/>
    </source>
</evidence>
<protein>
    <recommendedName>
        <fullName evidence="1">PDK1-type PH domain-containing protein</fullName>
    </recommendedName>
</protein>
<dbReference type="InterPro" id="IPR033931">
    <property type="entry name" value="PDK1-typ_PH"/>
</dbReference>
<dbReference type="Proteomes" id="UP000077315">
    <property type="component" value="Unassembled WGS sequence"/>
</dbReference>
<evidence type="ECO:0000313" key="3">
    <source>
        <dbReference type="Proteomes" id="UP000077315"/>
    </source>
</evidence>
<dbReference type="AlphaFoldDB" id="A0A167P6N1"/>
<name>A0A167P6N1_PHYB8</name>
<dbReference type="Pfam" id="PF14593">
    <property type="entry name" value="PH_3"/>
    <property type="match status" value="1"/>
</dbReference>
<dbReference type="GeneID" id="29001554"/>
<dbReference type="OrthoDB" id="347657at2759"/>
<dbReference type="VEuPathDB" id="FungiDB:PHYBLDRAFT_60482"/>